<feature type="region of interest" description="Disordered" evidence="1">
    <location>
        <begin position="92"/>
        <end position="113"/>
    </location>
</feature>
<proteinExistence type="predicted"/>
<protein>
    <submittedName>
        <fullName evidence="2 3">Uncharacterized protein</fullName>
    </submittedName>
</protein>
<dbReference type="VEuPathDB" id="VectorBase:ASIC013819"/>
<evidence type="ECO:0000313" key="3">
    <source>
        <dbReference type="EnsemblMetazoa" id="ASIC013819-PA"/>
    </source>
</evidence>
<accession>A0A084W6L7</accession>
<dbReference type="AlphaFoldDB" id="A0A084W6L7"/>
<dbReference type="EMBL" id="KE525308">
    <property type="protein sequence ID" value="KFB45861.1"/>
    <property type="molecule type" value="Genomic_DNA"/>
</dbReference>
<sequence length="113" mass="12240">MSIVTHEIQASLCGTREWEINNQPPRWAKCLPAVHDCTPPSGCLWAPGPAMAVIRNRNQLAFGSFVNVLCSGTECIKAIAFKGGPPTVLSTLHQPHHPKPNSIPRGKVSTILH</sequence>
<organism evidence="2">
    <name type="scientific">Anopheles sinensis</name>
    <name type="common">Mosquito</name>
    <dbReference type="NCBI Taxonomy" id="74873"/>
    <lineage>
        <taxon>Eukaryota</taxon>
        <taxon>Metazoa</taxon>
        <taxon>Ecdysozoa</taxon>
        <taxon>Arthropoda</taxon>
        <taxon>Hexapoda</taxon>
        <taxon>Insecta</taxon>
        <taxon>Pterygota</taxon>
        <taxon>Neoptera</taxon>
        <taxon>Endopterygota</taxon>
        <taxon>Diptera</taxon>
        <taxon>Nematocera</taxon>
        <taxon>Culicoidea</taxon>
        <taxon>Culicidae</taxon>
        <taxon>Anophelinae</taxon>
        <taxon>Anopheles</taxon>
    </lineage>
</organism>
<evidence type="ECO:0000313" key="2">
    <source>
        <dbReference type="EMBL" id="KFB45861.1"/>
    </source>
</evidence>
<reference evidence="3" key="2">
    <citation type="submission" date="2020-05" db="UniProtKB">
        <authorList>
            <consortium name="EnsemblMetazoa"/>
        </authorList>
    </citation>
    <scope>IDENTIFICATION</scope>
</reference>
<gene>
    <name evidence="2" type="ORF">ZHAS_00013819</name>
</gene>
<reference evidence="2 4" key="1">
    <citation type="journal article" date="2014" name="BMC Genomics">
        <title>Genome sequence of Anopheles sinensis provides insight into genetics basis of mosquito competence for malaria parasites.</title>
        <authorList>
            <person name="Zhou D."/>
            <person name="Zhang D."/>
            <person name="Ding G."/>
            <person name="Shi L."/>
            <person name="Hou Q."/>
            <person name="Ye Y."/>
            <person name="Xu Y."/>
            <person name="Zhou H."/>
            <person name="Xiong C."/>
            <person name="Li S."/>
            <person name="Yu J."/>
            <person name="Hong S."/>
            <person name="Yu X."/>
            <person name="Zou P."/>
            <person name="Chen C."/>
            <person name="Chang X."/>
            <person name="Wang W."/>
            <person name="Lv Y."/>
            <person name="Sun Y."/>
            <person name="Ma L."/>
            <person name="Shen B."/>
            <person name="Zhu C."/>
        </authorList>
    </citation>
    <scope>NUCLEOTIDE SEQUENCE [LARGE SCALE GENOMIC DNA]</scope>
</reference>
<evidence type="ECO:0000313" key="4">
    <source>
        <dbReference type="Proteomes" id="UP000030765"/>
    </source>
</evidence>
<dbReference type="Proteomes" id="UP000030765">
    <property type="component" value="Unassembled WGS sequence"/>
</dbReference>
<dbReference type="EMBL" id="ATLV01020849">
    <property type="status" value="NOT_ANNOTATED_CDS"/>
    <property type="molecule type" value="Genomic_DNA"/>
</dbReference>
<keyword evidence="4" id="KW-1185">Reference proteome</keyword>
<dbReference type="EnsemblMetazoa" id="ASIC013819-RA">
    <property type="protein sequence ID" value="ASIC013819-PA"/>
    <property type="gene ID" value="ASIC013819"/>
</dbReference>
<name>A0A084W6L7_ANOSI</name>
<evidence type="ECO:0000256" key="1">
    <source>
        <dbReference type="SAM" id="MobiDB-lite"/>
    </source>
</evidence>